<dbReference type="PANTHER" id="PTHR11575">
    <property type="entry name" value="5'-NUCLEOTIDASE-RELATED"/>
    <property type="match status" value="1"/>
</dbReference>
<dbReference type="InterPro" id="IPR029052">
    <property type="entry name" value="Metallo-depent_PP-like"/>
</dbReference>
<dbReference type="Pfam" id="PF02872">
    <property type="entry name" value="5_nucleotid_C"/>
    <property type="match status" value="1"/>
</dbReference>
<dbReference type="EMBL" id="QGTW01000005">
    <property type="protein sequence ID" value="PWW29019.1"/>
    <property type="molecule type" value="Genomic_DNA"/>
</dbReference>
<dbReference type="GO" id="GO:0008253">
    <property type="term" value="F:5'-nucleotidase activity"/>
    <property type="evidence" value="ECO:0007669"/>
    <property type="project" value="TreeGrafter"/>
</dbReference>
<sequence length="543" mass="59667">MNKKITILLLSILGLFPMQAVSVLADWDKQGLSEDYHGHIDDRMESLNPQIQLLGINDFHGQLNVTRKVNGQPAGRADYLAAYLRQRAAENENTILLHVGDMIGASPPLSALLQDEPTIEFLNRMGFDIGTVGNHEFDEGAEELLRLINGGKPSATEGFSGSRFPWIAANIISKQTGKLLLPPYKIIKRSGMPIGFIGVVMKETPSMVAPSGVEGLAFTDEAEAINKYADELKKQGVRAIVVLAHIPGKSKASGEQATGPLIDLANEVDDEVDIIYGAHNHAYLNSVVDGKLLVQSYSYGTAFSDVDIEMDRKTKDIISKQAEIVTVYQREIIPASDITRMIERYEKRVEPIVNNIVGTAASPITAERNNSGESGLGNLIADSQRTAMNTDFAFINPGGIRGDIDAGNVTRGNLFVVLPFNNHLVKMNLSGRQIRELLNQQWQPAVTRILQISGLTYTWDDGQPAGKKVSDIRLADGTKLYPEKNYSVTVNTYLAEGGDNFTVFRQGTNRETGPMDIDALIEHIKQLPQPFSSEIKGRIRREN</sequence>
<gene>
    <name evidence="9" type="ORF">DFO73_105257</name>
</gene>
<evidence type="ECO:0000313" key="10">
    <source>
        <dbReference type="Proteomes" id="UP000247150"/>
    </source>
</evidence>
<dbReference type="GO" id="GO:0030288">
    <property type="term" value="C:outer membrane-bounded periplasmic space"/>
    <property type="evidence" value="ECO:0007669"/>
    <property type="project" value="TreeGrafter"/>
</dbReference>
<dbReference type="InterPro" id="IPR008334">
    <property type="entry name" value="5'-Nucleotdase_C"/>
</dbReference>
<evidence type="ECO:0000256" key="6">
    <source>
        <dbReference type="RuleBase" id="RU362119"/>
    </source>
</evidence>
<dbReference type="RefSeq" id="WP_258309430.1">
    <property type="nucleotide sequence ID" value="NZ_QGTW01000005.1"/>
</dbReference>
<evidence type="ECO:0000259" key="8">
    <source>
        <dbReference type="Pfam" id="PF02872"/>
    </source>
</evidence>
<keyword evidence="4 6" id="KW-0732">Signal</keyword>
<dbReference type="GO" id="GO:0008768">
    <property type="term" value="F:UDP-sugar diphosphatase activity"/>
    <property type="evidence" value="ECO:0007669"/>
    <property type="project" value="TreeGrafter"/>
</dbReference>
<evidence type="ECO:0000313" key="9">
    <source>
        <dbReference type="EMBL" id="PWW29019.1"/>
    </source>
</evidence>
<dbReference type="InterPro" id="IPR036907">
    <property type="entry name" value="5'-Nucleotdase_C_sf"/>
</dbReference>
<keyword evidence="2" id="KW-0134">Cell wall</keyword>
<dbReference type="PANTHER" id="PTHR11575:SF24">
    <property type="entry name" value="5'-NUCLEOTIDASE"/>
    <property type="match status" value="1"/>
</dbReference>
<dbReference type="Gene3D" id="3.60.21.10">
    <property type="match status" value="1"/>
</dbReference>
<feature type="domain" description="5'-Nucleotidase C-terminal" evidence="8">
    <location>
        <begin position="357"/>
        <end position="505"/>
    </location>
</feature>
<dbReference type="PROSITE" id="PS00786">
    <property type="entry name" value="5_NUCLEOTIDASE_2"/>
    <property type="match status" value="1"/>
</dbReference>
<evidence type="ECO:0000259" key="7">
    <source>
        <dbReference type="Pfam" id="PF00149"/>
    </source>
</evidence>
<comment type="subcellular location">
    <subcellularLocation>
        <location evidence="1">Secreted</location>
        <location evidence="1">Cell wall</location>
        <topology evidence="1">Peptidoglycan-anchor</topology>
    </subcellularLocation>
</comment>
<protein>
    <submittedName>
        <fullName evidence="9">5'-nucleotidase</fullName>
    </submittedName>
</protein>
<dbReference type="Proteomes" id="UP000247150">
    <property type="component" value="Unassembled WGS sequence"/>
</dbReference>
<proteinExistence type="inferred from homology"/>
<accession>A0A2V2ZYH9</accession>
<dbReference type="FunFam" id="3.60.21.10:FF:000052">
    <property type="entry name" value="Endonuclease YhcR"/>
    <property type="match status" value="1"/>
</dbReference>
<dbReference type="Pfam" id="PF00149">
    <property type="entry name" value="Metallophos"/>
    <property type="match status" value="1"/>
</dbReference>
<organism evidence="9 10">
    <name type="scientific">Cytobacillus oceanisediminis</name>
    <dbReference type="NCBI Taxonomy" id="665099"/>
    <lineage>
        <taxon>Bacteria</taxon>
        <taxon>Bacillati</taxon>
        <taxon>Bacillota</taxon>
        <taxon>Bacilli</taxon>
        <taxon>Bacillales</taxon>
        <taxon>Bacillaceae</taxon>
        <taxon>Cytobacillus</taxon>
    </lineage>
</organism>
<evidence type="ECO:0000256" key="4">
    <source>
        <dbReference type="ARBA" id="ARBA00022729"/>
    </source>
</evidence>
<dbReference type="PRINTS" id="PR01607">
    <property type="entry name" value="APYRASEFAMLY"/>
</dbReference>
<keyword evidence="6" id="KW-0378">Hydrolase</keyword>
<dbReference type="FunFam" id="3.90.780.10:FF:000004">
    <property type="entry name" value="UDP-sugar hydrolase, putative"/>
    <property type="match status" value="1"/>
</dbReference>
<name>A0A2V2ZYH9_9BACI</name>
<evidence type="ECO:0000256" key="1">
    <source>
        <dbReference type="ARBA" id="ARBA00004168"/>
    </source>
</evidence>
<reference evidence="9 10" key="1">
    <citation type="submission" date="2018-05" db="EMBL/GenBank/DDBJ databases">
        <title>Freshwater and sediment microbial communities from various areas in North America, analyzing microbe dynamics in response to fracking.</title>
        <authorList>
            <person name="Lamendella R."/>
        </authorList>
    </citation>
    <scope>NUCLEOTIDE SEQUENCE [LARGE SCALE GENOMIC DNA]</scope>
    <source>
        <strain evidence="9 10">15_TX</strain>
    </source>
</reference>
<dbReference type="GO" id="GO:0009166">
    <property type="term" value="P:nucleotide catabolic process"/>
    <property type="evidence" value="ECO:0007669"/>
    <property type="project" value="InterPro"/>
</dbReference>
<feature type="domain" description="Calcineurin-like phosphoesterase" evidence="7">
    <location>
        <begin position="53"/>
        <end position="283"/>
    </location>
</feature>
<dbReference type="InterPro" id="IPR006146">
    <property type="entry name" value="5'-Nucleotdase_CS"/>
</dbReference>
<dbReference type="GO" id="GO:0046872">
    <property type="term" value="F:metal ion binding"/>
    <property type="evidence" value="ECO:0007669"/>
    <property type="project" value="InterPro"/>
</dbReference>
<comment type="caution">
    <text evidence="9">The sequence shown here is derived from an EMBL/GenBank/DDBJ whole genome shotgun (WGS) entry which is preliminary data.</text>
</comment>
<dbReference type="InterPro" id="IPR004843">
    <property type="entry name" value="Calcineurin-like_PHP"/>
</dbReference>
<dbReference type="AlphaFoldDB" id="A0A2V2ZYH9"/>
<comment type="similarity">
    <text evidence="6">Belongs to the 5'-nucleotidase family.</text>
</comment>
<dbReference type="InterPro" id="IPR006179">
    <property type="entry name" value="5_nucleotidase/apyrase"/>
</dbReference>
<keyword evidence="5" id="KW-0572">Peptidoglycan-anchor</keyword>
<dbReference type="SUPFAM" id="SSF56300">
    <property type="entry name" value="Metallo-dependent phosphatases"/>
    <property type="match status" value="1"/>
</dbReference>
<keyword evidence="6" id="KW-0547">Nucleotide-binding</keyword>
<dbReference type="SUPFAM" id="SSF55816">
    <property type="entry name" value="5'-nucleotidase (syn. UDP-sugar hydrolase), C-terminal domain"/>
    <property type="match status" value="1"/>
</dbReference>
<evidence type="ECO:0000256" key="3">
    <source>
        <dbReference type="ARBA" id="ARBA00022525"/>
    </source>
</evidence>
<keyword evidence="3" id="KW-0964">Secreted</keyword>
<evidence type="ECO:0000256" key="2">
    <source>
        <dbReference type="ARBA" id="ARBA00022512"/>
    </source>
</evidence>
<dbReference type="Gene3D" id="3.90.780.10">
    <property type="entry name" value="5'-Nucleotidase, C-terminal domain"/>
    <property type="match status" value="1"/>
</dbReference>
<feature type="signal peptide" evidence="6">
    <location>
        <begin position="1"/>
        <end position="20"/>
    </location>
</feature>
<evidence type="ECO:0000256" key="5">
    <source>
        <dbReference type="ARBA" id="ARBA00023088"/>
    </source>
</evidence>
<feature type="chain" id="PRO_5039744328" evidence="6">
    <location>
        <begin position="21"/>
        <end position="543"/>
    </location>
</feature>
<dbReference type="GO" id="GO:0000166">
    <property type="term" value="F:nucleotide binding"/>
    <property type="evidence" value="ECO:0007669"/>
    <property type="project" value="UniProtKB-KW"/>
</dbReference>